<keyword evidence="3 6" id="KW-0489">Methyltransferase</keyword>
<dbReference type="PIRSF" id="PIRSF004486">
    <property type="entry name" value="MraW"/>
    <property type="match status" value="1"/>
</dbReference>
<keyword evidence="6" id="KW-0963">Cytoplasm</keyword>
<comment type="subcellular location">
    <subcellularLocation>
        <location evidence="6">Cytoplasm</location>
    </subcellularLocation>
</comment>
<evidence type="ECO:0000313" key="9">
    <source>
        <dbReference type="Proteomes" id="UP001596405"/>
    </source>
</evidence>
<feature type="binding site" evidence="6">
    <location>
        <position position="76"/>
    </location>
    <ligand>
        <name>S-adenosyl-L-methionine</name>
        <dbReference type="ChEBI" id="CHEBI:59789"/>
    </ligand>
</feature>
<dbReference type="Proteomes" id="UP001596405">
    <property type="component" value="Unassembled WGS sequence"/>
</dbReference>
<feature type="binding site" evidence="6">
    <location>
        <begin position="32"/>
        <end position="34"/>
    </location>
    <ligand>
        <name>S-adenosyl-L-methionine</name>
        <dbReference type="ChEBI" id="CHEBI:59789"/>
    </ligand>
</feature>
<organism evidence="8 9">
    <name type="scientific">Rufibacter roseus</name>
    <dbReference type="NCBI Taxonomy" id="1567108"/>
    <lineage>
        <taxon>Bacteria</taxon>
        <taxon>Pseudomonadati</taxon>
        <taxon>Bacteroidota</taxon>
        <taxon>Cytophagia</taxon>
        <taxon>Cytophagales</taxon>
        <taxon>Hymenobacteraceae</taxon>
        <taxon>Rufibacter</taxon>
    </lineage>
</organism>
<sequence length="309" mass="34820">MSYHQPVLLQESVDALAIKPGGIYVDVTFGGGGHSALILQQLQGKGQLYSFDQDTDAEMQSEKLISDNFTFVKANFRYLKKYLRLYGARQVDGILADLGVSSHQFNTAERGFSTRFDGPLDMRMDKDSPLSAKEVVNTYEEEQLHKIFGLYGEVKNAKTLAREVVSARNIKEIDTIADFKQAIAGCTPKGKENKYLAQVFQALRIEVNDELKALEEMLEQAVEVLKPGGRLSVISYHSLEDRLVKNYISKGKFFGEVEKDFFGNEIKPLDSVTRKPIVPSDQELQENNRSRSAKLRVAEKRETPESLKK</sequence>
<feature type="binding site" evidence="6">
    <location>
        <position position="104"/>
    </location>
    <ligand>
        <name>S-adenosyl-L-methionine</name>
        <dbReference type="ChEBI" id="CHEBI:59789"/>
    </ligand>
</feature>
<dbReference type="InterPro" id="IPR029063">
    <property type="entry name" value="SAM-dependent_MTases_sf"/>
</dbReference>
<evidence type="ECO:0000256" key="1">
    <source>
        <dbReference type="ARBA" id="ARBA00010396"/>
    </source>
</evidence>
<dbReference type="HAMAP" id="MF_01007">
    <property type="entry name" value="16SrRNA_methyltr_H"/>
    <property type="match status" value="1"/>
</dbReference>
<gene>
    <name evidence="6 8" type="primary">rsmH</name>
    <name evidence="8" type="ORF">ACFQHR_16295</name>
</gene>
<dbReference type="Pfam" id="PF01795">
    <property type="entry name" value="Methyltransf_5"/>
    <property type="match status" value="1"/>
</dbReference>
<comment type="function">
    <text evidence="6">Specifically methylates the N4 position of cytidine in position 1402 (C1402) of 16S rRNA.</text>
</comment>
<comment type="catalytic activity">
    <reaction evidence="6">
        <text>cytidine(1402) in 16S rRNA + S-adenosyl-L-methionine = N(4)-methylcytidine(1402) in 16S rRNA + S-adenosyl-L-homocysteine + H(+)</text>
        <dbReference type="Rhea" id="RHEA:42928"/>
        <dbReference type="Rhea" id="RHEA-COMP:10286"/>
        <dbReference type="Rhea" id="RHEA-COMP:10287"/>
        <dbReference type="ChEBI" id="CHEBI:15378"/>
        <dbReference type="ChEBI" id="CHEBI:57856"/>
        <dbReference type="ChEBI" id="CHEBI:59789"/>
        <dbReference type="ChEBI" id="CHEBI:74506"/>
        <dbReference type="ChEBI" id="CHEBI:82748"/>
        <dbReference type="EC" id="2.1.1.199"/>
    </reaction>
</comment>
<dbReference type="GO" id="GO:0008168">
    <property type="term" value="F:methyltransferase activity"/>
    <property type="evidence" value="ECO:0007669"/>
    <property type="project" value="UniProtKB-KW"/>
</dbReference>
<accession>A0ABW2DN09</accession>
<keyword evidence="5 6" id="KW-0949">S-adenosyl-L-methionine</keyword>
<evidence type="ECO:0000256" key="5">
    <source>
        <dbReference type="ARBA" id="ARBA00022691"/>
    </source>
</evidence>
<evidence type="ECO:0000256" key="4">
    <source>
        <dbReference type="ARBA" id="ARBA00022679"/>
    </source>
</evidence>
<evidence type="ECO:0000256" key="3">
    <source>
        <dbReference type="ARBA" id="ARBA00022603"/>
    </source>
</evidence>
<dbReference type="EC" id="2.1.1.199" evidence="6"/>
<dbReference type="RefSeq" id="WP_066616510.1">
    <property type="nucleotide sequence ID" value="NZ_JBHSYQ010000015.1"/>
</dbReference>
<protein>
    <recommendedName>
        <fullName evidence="6">Ribosomal RNA small subunit methyltransferase H</fullName>
        <ecNumber evidence="6">2.1.1.199</ecNumber>
    </recommendedName>
    <alternativeName>
        <fullName evidence="6">16S rRNA m(4)C1402 methyltransferase</fullName>
    </alternativeName>
    <alternativeName>
        <fullName evidence="6">rRNA (cytosine-N(4)-)-methyltransferase RsmH</fullName>
    </alternativeName>
</protein>
<comment type="similarity">
    <text evidence="1 6">Belongs to the methyltransferase superfamily. RsmH family.</text>
</comment>
<name>A0ABW2DN09_9BACT</name>
<dbReference type="PANTHER" id="PTHR11265">
    <property type="entry name" value="S-ADENOSYL-METHYLTRANSFERASE MRAW"/>
    <property type="match status" value="1"/>
</dbReference>
<feature type="binding site" evidence="6">
    <location>
        <position position="97"/>
    </location>
    <ligand>
        <name>S-adenosyl-L-methionine</name>
        <dbReference type="ChEBI" id="CHEBI:59789"/>
    </ligand>
</feature>
<evidence type="ECO:0000256" key="7">
    <source>
        <dbReference type="SAM" id="MobiDB-lite"/>
    </source>
</evidence>
<comment type="caution">
    <text evidence="8">The sequence shown here is derived from an EMBL/GenBank/DDBJ whole genome shotgun (WGS) entry which is preliminary data.</text>
</comment>
<dbReference type="PANTHER" id="PTHR11265:SF0">
    <property type="entry name" value="12S RRNA N4-METHYLCYTIDINE METHYLTRANSFERASE"/>
    <property type="match status" value="1"/>
</dbReference>
<dbReference type="Gene3D" id="3.40.50.150">
    <property type="entry name" value="Vaccinia Virus protein VP39"/>
    <property type="match status" value="1"/>
</dbReference>
<dbReference type="EMBL" id="JBHSYQ010000015">
    <property type="protein sequence ID" value="MFC6999197.1"/>
    <property type="molecule type" value="Genomic_DNA"/>
</dbReference>
<dbReference type="GO" id="GO:0032259">
    <property type="term" value="P:methylation"/>
    <property type="evidence" value="ECO:0007669"/>
    <property type="project" value="UniProtKB-KW"/>
</dbReference>
<evidence type="ECO:0000256" key="2">
    <source>
        <dbReference type="ARBA" id="ARBA00022552"/>
    </source>
</evidence>
<dbReference type="SUPFAM" id="SSF53335">
    <property type="entry name" value="S-adenosyl-L-methionine-dependent methyltransferases"/>
    <property type="match status" value="1"/>
</dbReference>
<feature type="binding site" evidence="6">
    <location>
        <position position="52"/>
    </location>
    <ligand>
        <name>S-adenosyl-L-methionine</name>
        <dbReference type="ChEBI" id="CHEBI:59789"/>
    </ligand>
</feature>
<evidence type="ECO:0000256" key="6">
    <source>
        <dbReference type="HAMAP-Rule" id="MF_01007"/>
    </source>
</evidence>
<dbReference type="Gene3D" id="1.10.150.170">
    <property type="entry name" value="Putative methyltransferase TM0872, insert domain"/>
    <property type="match status" value="1"/>
</dbReference>
<dbReference type="SUPFAM" id="SSF81799">
    <property type="entry name" value="Putative methyltransferase TM0872, insert domain"/>
    <property type="match status" value="1"/>
</dbReference>
<dbReference type="InterPro" id="IPR023397">
    <property type="entry name" value="SAM-dep_MeTrfase_MraW_recog"/>
</dbReference>
<keyword evidence="2 6" id="KW-0698">rRNA processing</keyword>
<feature type="compositionally biased region" description="Basic and acidic residues" evidence="7">
    <location>
        <begin position="296"/>
        <end position="309"/>
    </location>
</feature>
<feature type="region of interest" description="Disordered" evidence="7">
    <location>
        <begin position="273"/>
        <end position="309"/>
    </location>
</feature>
<dbReference type="NCBIfam" id="TIGR00006">
    <property type="entry name" value="16S rRNA (cytosine(1402)-N(4))-methyltransferase RsmH"/>
    <property type="match status" value="1"/>
</dbReference>
<keyword evidence="9" id="KW-1185">Reference proteome</keyword>
<keyword evidence="4 6" id="KW-0808">Transferase</keyword>
<reference evidence="9" key="1">
    <citation type="journal article" date="2019" name="Int. J. Syst. Evol. Microbiol.">
        <title>The Global Catalogue of Microorganisms (GCM) 10K type strain sequencing project: providing services to taxonomists for standard genome sequencing and annotation.</title>
        <authorList>
            <consortium name="The Broad Institute Genomics Platform"/>
            <consortium name="The Broad Institute Genome Sequencing Center for Infectious Disease"/>
            <person name="Wu L."/>
            <person name="Ma J."/>
        </authorList>
    </citation>
    <scope>NUCLEOTIDE SEQUENCE [LARGE SCALE GENOMIC DNA]</scope>
    <source>
        <strain evidence="9">CGMCC 4.7393</strain>
    </source>
</reference>
<evidence type="ECO:0000313" key="8">
    <source>
        <dbReference type="EMBL" id="MFC6999197.1"/>
    </source>
</evidence>
<dbReference type="InterPro" id="IPR002903">
    <property type="entry name" value="RsmH"/>
</dbReference>
<proteinExistence type="inferred from homology"/>